<accession>A0A0N9RR25</accession>
<sequence>MALFGRTFDAAGKARIAAYEAQLQANAVELDIDLSSDSDTEDEVTEVFASGRFDSKGREICWVLGTRKVEGKFYAWVQNARKANGKVSEFGTFQRSKEFPSLEAAVAFTKRTAVERLNKLA</sequence>
<evidence type="ECO:0000313" key="2">
    <source>
        <dbReference type="Proteomes" id="UP000225954"/>
    </source>
</evidence>
<name>A0A0N9RR25_9CAUD</name>
<reference evidence="1 2" key="1">
    <citation type="journal article" date="2016" name="Genome Announc.">
        <title>Genome Sequences of Pseudomonas oryzihabitans Phage POR1 and Pseudomonas aeruginosa Phage PAE1.</title>
        <authorList>
            <person name="Dyson Z.A."/>
            <person name="Seviour R.J."/>
            <person name="Tucci J."/>
            <person name="Petrovski S."/>
        </authorList>
    </citation>
    <scope>NUCLEOTIDE SEQUENCE [LARGE SCALE GENOMIC DNA]</scope>
</reference>
<organism evidence="1 2">
    <name type="scientific">Pseudomonas phage POR1</name>
    <dbReference type="NCBI Taxonomy" id="1718594"/>
    <lineage>
        <taxon>Viruses</taxon>
        <taxon>Duplodnaviria</taxon>
        <taxon>Heunggongvirae</taxon>
        <taxon>Uroviricota</taxon>
        <taxon>Caudoviricetes</taxon>
        <taxon>Porunavirus</taxon>
        <taxon>Porunavirus POR1</taxon>
    </lineage>
</organism>
<dbReference type="EMBL" id="KT716399">
    <property type="protein sequence ID" value="ALH46253.1"/>
    <property type="molecule type" value="Genomic_DNA"/>
</dbReference>
<gene>
    <name evidence="1" type="ORF">POR1_48</name>
</gene>
<dbReference type="Proteomes" id="UP000225954">
    <property type="component" value="Segment"/>
</dbReference>
<keyword evidence="2" id="KW-1185">Reference proteome</keyword>
<protein>
    <submittedName>
        <fullName evidence="1">Uncharacterized protein</fullName>
    </submittedName>
</protein>
<evidence type="ECO:0000313" key="1">
    <source>
        <dbReference type="EMBL" id="ALH46253.1"/>
    </source>
</evidence>
<proteinExistence type="predicted"/>